<name>A0A0M4P2P5_LEPIR</name>
<accession>A0A0M4P2P5</accession>
<evidence type="ECO:0000313" key="2">
    <source>
        <dbReference type="Proteomes" id="UP000056502"/>
    </source>
</evidence>
<gene>
    <name evidence="1" type="ORF">G436_4563</name>
</gene>
<dbReference type="Proteomes" id="UP000056502">
    <property type="component" value="Chromosome II"/>
</dbReference>
<proteinExistence type="predicted"/>
<dbReference type="PATRIC" id="fig|1279460.3.peg.4665"/>
<dbReference type="AlphaFoldDB" id="A0A0M4P2P5"/>
<reference evidence="1 2" key="1">
    <citation type="journal article" date="2015" name="Genome Announc.">
        <title>Whole-Genome Sequence of Leptospira interrogans Serovar Hardjo Subtype Hardjoprajitno Strain Norma, Isolated from Cattle in a Leptospirosis Outbreak in Brazil.</title>
        <authorList>
            <person name="Cosate M.R."/>
            <person name="Soares S.C."/>
            <person name="Mendes T.A."/>
            <person name="Raittz R.T."/>
            <person name="Moreira E.C."/>
            <person name="Leite R."/>
            <person name="Fernandes G.R."/>
            <person name="Haddad J.P."/>
            <person name="Ortega J.M."/>
        </authorList>
    </citation>
    <scope>NUCLEOTIDE SEQUENCE [LARGE SCALE GENOMIC DNA]</scope>
    <source>
        <strain evidence="1 2">Norma</strain>
    </source>
</reference>
<protein>
    <submittedName>
        <fullName evidence="1">Uncharacterized protein</fullName>
    </submittedName>
</protein>
<organism evidence="1">
    <name type="scientific">Leptospira interrogans serovar Hardjo str. Norma</name>
    <dbReference type="NCBI Taxonomy" id="1279460"/>
    <lineage>
        <taxon>Bacteria</taxon>
        <taxon>Pseudomonadati</taxon>
        <taxon>Spirochaetota</taxon>
        <taxon>Spirochaetia</taxon>
        <taxon>Leptospirales</taxon>
        <taxon>Leptospiraceae</taxon>
        <taxon>Leptospira</taxon>
    </lineage>
</organism>
<evidence type="ECO:0000313" key="1">
    <source>
        <dbReference type="EMBL" id="ALE41692.1"/>
    </source>
</evidence>
<dbReference type="EMBL" id="CP012604">
    <property type="protein sequence ID" value="ALE41692.1"/>
    <property type="molecule type" value="Genomic_DNA"/>
</dbReference>
<sequence>MSSHIFVKLKSLGTRWEGPLGRGRKTAILCENRMMILFGFNKK</sequence>